<evidence type="ECO:0000256" key="13">
    <source>
        <dbReference type="ARBA" id="ARBA00023128"/>
    </source>
</evidence>
<accession>A0A673VJK8</accession>
<organism evidence="18 19">
    <name type="scientific">Suricata suricatta</name>
    <name type="common">Meerkat</name>
    <dbReference type="NCBI Taxonomy" id="37032"/>
    <lineage>
        <taxon>Eukaryota</taxon>
        <taxon>Metazoa</taxon>
        <taxon>Chordata</taxon>
        <taxon>Craniata</taxon>
        <taxon>Vertebrata</taxon>
        <taxon>Euteleostomi</taxon>
        <taxon>Mammalia</taxon>
        <taxon>Eutheria</taxon>
        <taxon>Laurasiatheria</taxon>
        <taxon>Carnivora</taxon>
        <taxon>Feliformia</taxon>
        <taxon>Herpestidae</taxon>
        <taxon>Suricata</taxon>
    </lineage>
</organism>
<evidence type="ECO:0000256" key="8">
    <source>
        <dbReference type="ARBA" id="ARBA00022692"/>
    </source>
</evidence>
<dbReference type="GO" id="GO:0045271">
    <property type="term" value="C:respiratory chain complex I"/>
    <property type="evidence" value="ECO:0007669"/>
    <property type="project" value="InterPro"/>
</dbReference>
<evidence type="ECO:0000256" key="3">
    <source>
        <dbReference type="ARBA" id="ARBA00008713"/>
    </source>
</evidence>
<keyword evidence="13" id="KW-0496">Mitochondrion</keyword>
<evidence type="ECO:0000256" key="14">
    <source>
        <dbReference type="ARBA" id="ARBA00023136"/>
    </source>
</evidence>
<dbReference type="AlphaFoldDB" id="A0A673VJK8"/>
<sequence>MAPRVLLHLVSKLLDPARLLNYSLGPSKFYIQLLPHDRSDWLKVGLTLRTSIFLWIYFVALDLFIYLRVSNSLE</sequence>
<protein>
    <recommendedName>
        <fullName evidence="5">NADH dehydrogenase [ubiquinone] 1 subunit C1, mitochondrial</fullName>
    </recommendedName>
    <alternativeName>
        <fullName evidence="15">Complex I-KFYI</fullName>
    </alternativeName>
    <alternativeName>
        <fullName evidence="16">NADH-ubiquinone oxidoreductase KFYI subunit</fullName>
    </alternativeName>
</protein>
<keyword evidence="14 17" id="KW-0472">Membrane</keyword>
<reference evidence="18" key="2">
    <citation type="submission" date="2025-08" db="UniProtKB">
        <authorList>
            <consortium name="Ensembl"/>
        </authorList>
    </citation>
    <scope>IDENTIFICATION</scope>
</reference>
<keyword evidence="12 17" id="KW-1133">Transmembrane helix</keyword>
<dbReference type="GO" id="GO:0005743">
    <property type="term" value="C:mitochondrial inner membrane"/>
    <property type="evidence" value="ECO:0007669"/>
    <property type="project" value="UniProtKB-SubCell"/>
</dbReference>
<evidence type="ECO:0000256" key="10">
    <source>
        <dbReference type="ARBA" id="ARBA00022946"/>
    </source>
</evidence>
<dbReference type="PANTHER" id="PTHR17097:SF0">
    <property type="entry name" value="NADH DEHYDROGENASE [UBIQUINONE] 1 SUBUNIT C1, MITOCHONDRIAL"/>
    <property type="match status" value="1"/>
</dbReference>
<comment type="similarity">
    <text evidence="3">Belongs to the complex I NDUFC1 subunit family.</text>
</comment>
<evidence type="ECO:0000256" key="4">
    <source>
        <dbReference type="ARBA" id="ARBA00011533"/>
    </source>
</evidence>
<dbReference type="Pfam" id="PF15088">
    <property type="entry name" value="NADH_dh_m_C1"/>
    <property type="match status" value="1"/>
</dbReference>
<dbReference type="InterPro" id="IPR026192">
    <property type="entry name" value="NDUFC1"/>
</dbReference>
<keyword evidence="10" id="KW-0809">Transit peptide</keyword>
<keyword evidence="9" id="KW-0999">Mitochondrion inner membrane</keyword>
<name>A0A673VJK8_SURSU</name>
<comment type="function">
    <text evidence="1">Accessory subunit of the mitochondrial membrane respiratory chain NADH dehydrogenase (Complex I), that is believed not to be involved in catalysis. Complex I functions in the transfer of electrons from NADH to the respiratory chain. The immediate electron acceptor for the enzyme is believed to be ubiquinone.</text>
</comment>
<evidence type="ECO:0000256" key="17">
    <source>
        <dbReference type="SAM" id="Phobius"/>
    </source>
</evidence>
<keyword evidence="7" id="KW-0679">Respiratory chain</keyword>
<proteinExistence type="inferred from homology"/>
<evidence type="ECO:0000256" key="15">
    <source>
        <dbReference type="ARBA" id="ARBA00030166"/>
    </source>
</evidence>
<evidence type="ECO:0000256" key="16">
    <source>
        <dbReference type="ARBA" id="ARBA00032841"/>
    </source>
</evidence>
<feature type="transmembrane region" description="Helical" evidence="17">
    <location>
        <begin position="52"/>
        <end position="69"/>
    </location>
</feature>
<evidence type="ECO:0000256" key="7">
    <source>
        <dbReference type="ARBA" id="ARBA00022660"/>
    </source>
</evidence>
<evidence type="ECO:0000256" key="2">
    <source>
        <dbReference type="ARBA" id="ARBA00004298"/>
    </source>
</evidence>
<keyword evidence="19" id="KW-1185">Reference proteome</keyword>
<evidence type="ECO:0000256" key="1">
    <source>
        <dbReference type="ARBA" id="ARBA00003195"/>
    </source>
</evidence>
<keyword evidence="11" id="KW-0249">Electron transport</keyword>
<evidence type="ECO:0000256" key="9">
    <source>
        <dbReference type="ARBA" id="ARBA00022792"/>
    </source>
</evidence>
<reference evidence="18 19" key="1">
    <citation type="submission" date="2019-05" db="EMBL/GenBank/DDBJ databases">
        <title>A Chromosome-scale Meerkat (S. suricatta) Genome Assembly.</title>
        <authorList>
            <person name="Dudchenko O."/>
            <person name="Lieberman Aiden E."/>
            <person name="Tung J."/>
            <person name="Barreiro L.B."/>
            <person name="Clutton-Brock T.H."/>
        </authorList>
    </citation>
    <scope>NUCLEOTIDE SEQUENCE [LARGE SCALE GENOMIC DNA]</scope>
</reference>
<evidence type="ECO:0000256" key="6">
    <source>
        <dbReference type="ARBA" id="ARBA00022448"/>
    </source>
</evidence>
<keyword evidence="6" id="KW-0813">Transport</keyword>
<dbReference type="Ensembl" id="ENSSSUT00005038302.1">
    <property type="protein sequence ID" value="ENSSSUP00005033595.1"/>
    <property type="gene ID" value="ENSSSUG00005021607.1"/>
</dbReference>
<comment type="subunit">
    <text evidence="4">Complex I is composed of 45 different subunits.</text>
</comment>
<evidence type="ECO:0000313" key="18">
    <source>
        <dbReference type="Ensembl" id="ENSSSUP00005033595.1"/>
    </source>
</evidence>
<evidence type="ECO:0000256" key="5">
    <source>
        <dbReference type="ARBA" id="ARBA00016767"/>
    </source>
</evidence>
<evidence type="ECO:0000313" key="19">
    <source>
        <dbReference type="Proteomes" id="UP000472268"/>
    </source>
</evidence>
<evidence type="ECO:0000256" key="11">
    <source>
        <dbReference type="ARBA" id="ARBA00022982"/>
    </source>
</evidence>
<evidence type="ECO:0000256" key="12">
    <source>
        <dbReference type="ARBA" id="ARBA00022989"/>
    </source>
</evidence>
<reference evidence="18" key="3">
    <citation type="submission" date="2025-09" db="UniProtKB">
        <authorList>
            <consortium name="Ensembl"/>
        </authorList>
    </citation>
    <scope>IDENTIFICATION</scope>
</reference>
<comment type="subcellular location">
    <subcellularLocation>
        <location evidence="2">Mitochondrion inner membrane</location>
        <topology evidence="2">Single-pass membrane protein</topology>
        <orientation evidence="2">Matrix side</orientation>
    </subcellularLocation>
</comment>
<dbReference type="PANTHER" id="PTHR17097">
    <property type="entry name" value="NADH-UBIQUINONE OXIDOREDUCTASE KFYI SUBUNIT"/>
    <property type="match status" value="1"/>
</dbReference>
<dbReference type="Proteomes" id="UP000472268">
    <property type="component" value="Chromosome 12"/>
</dbReference>
<keyword evidence="8 17" id="KW-0812">Transmembrane</keyword>